<protein>
    <submittedName>
        <fullName evidence="1">Uncharacterized protein</fullName>
    </submittedName>
</protein>
<dbReference type="AlphaFoldDB" id="A0A0D2LGX1"/>
<name>A0A0D2LGX1_9CHLO</name>
<evidence type="ECO:0000313" key="1">
    <source>
        <dbReference type="EMBL" id="KIY91294.1"/>
    </source>
</evidence>
<dbReference type="Proteomes" id="UP000054498">
    <property type="component" value="Unassembled WGS sequence"/>
</dbReference>
<reference evidence="1 2" key="1">
    <citation type="journal article" date="2013" name="BMC Genomics">
        <title>Reconstruction of the lipid metabolism for the microalga Monoraphidium neglectum from its genome sequence reveals characteristics suitable for biofuel production.</title>
        <authorList>
            <person name="Bogen C."/>
            <person name="Al-Dilaimi A."/>
            <person name="Albersmeier A."/>
            <person name="Wichmann J."/>
            <person name="Grundmann M."/>
            <person name="Rupp O."/>
            <person name="Lauersen K.J."/>
            <person name="Blifernez-Klassen O."/>
            <person name="Kalinowski J."/>
            <person name="Goesmann A."/>
            <person name="Mussgnug J.H."/>
            <person name="Kruse O."/>
        </authorList>
    </citation>
    <scope>NUCLEOTIDE SEQUENCE [LARGE SCALE GENOMIC DNA]</scope>
    <source>
        <strain evidence="1 2">SAG 48.87</strain>
    </source>
</reference>
<dbReference type="GeneID" id="25734453"/>
<proteinExistence type="predicted"/>
<dbReference type="KEGG" id="mng:MNEG_16670"/>
<dbReference type="OrthoDB" id="10689334at2759"/>
<sequence length="55" mass="6052">MAFHYTDCWRPLNEAFKRATGDDFNALLREARKAGTVKAVPCITDGCPGHILSAD</sequence>
<feature type="non-terminal residue" evidence="1">
    <location>
        <position position="55"/>
    </location>
</feature>
<accession>A0A0D2LGX1</accession>
<dbReference type="EMBL" id="KK106853">
    <property type="protein sequence ID" value="KIY91294.1"/>
    <property type="molecule type" value="Genomic_DNA"/>
</dbReference>
<keyword evidence="2" id="KW-1185">Reference proteome</keyword>
<gene>
    <name evidence="1" type="ORF">MNEG_16670</name>
</gene>
<dbReference type="RefSeq" id="XP_013890314.1">
    <property type="nucleotide sequence ID" value="XM_014034860.1"/>
</dbReference>
<evidence type="ECO:0000313" key="2">
    <source>
        <dbReference type="Proteomes" id="UP000054498"/>
    </source>
</evidence>
<organism evidence="1 2">
    <name type="scientific">Monoraphidium neglectum</name>
    <dbReference type="NCBI Taxonomy" id="145388"/>
    <lineage>
        <taxon>Eukaryota</taxon>
        <taxon>Viridiplantae</taxon>
        <taxon>Chlorophyta</taxon>
        <taxon>core chlorophytes</taxon>
        <taxon>Chlorophyceae</taxon>
        <taxon>CS clade</taxon>
        <taxon>Sphaeropleales</taxon>
        <taxon>Selenastraceae</taxon>
        <taxon>Monoraphidium</taxon>
    </lineage>
</organism>